<keyword evidence="5 6" id="KW-0482">Metalloprotease</keyword>
<sequence>MISAIEGWWSDGHTASRRRVRLARAGGQLRLVGIESGAEAVYLGLADLRLTEEVYRGQPLRLAHPDWPDAILTIEDHRLIEWLYDDAPRLRRRYLARHGARWRFAVWGGALIAVLVVLTLAVPRAMVLLAPSVPAAWAEALGEITVETLASNRSTCREPRAQAALEELVARLAAGADAPYRFTVRVFESPVANAVTTTGGHIVIFSGLLELGQTPEELAAVLAHEIAHGVERHPLKALLRDMGYRLLVALMAGDASVGADLVSEAARLTLERSHSRADEAAADELAMTLLHRAGIDSRGVARLFQRLVEQKERTTVPALLSTHPGLAERIAAAETRQRSGKPALTSSTWRAVRAMCGR</sequence>
<dbReference type="InterPro" id="IPR001915">
    <property type="entry name" value="Peptidase_M48"/>
</dbReference>
<protein>
    <submittedName>
        <fullName evidence="10">Uncharacterized protein</fullName>
    </submittedName>
</protein>
<keyword evidence="11" id="KW-1185">Reference proteome</keyword>
<dbReference type="OrthoDB" id="9810445at2"/>
<dbReference type="GO" id="GO:0004222">
    <property type="term" value="F:metalloendopeptidase activity"/>
    <property type="evidence" value="ECO:0007669"/>
    <property type="project" value="InterPro"/>
</dbReference>
<dbReference type="Pfam" id="PF23368">
    <property type="entry name" value="DUF7092"/>
    <property type="match status" value="1"/>
</dbReference>
<evidence type="ECO:0000256" key="3">
    <source>
        <dbReference type="ARBA" id="ARBA00022801"/>
    </source>
</evidence>
<keyword evidence="4 6" id="KW-0862">Zinc</keyword>
<name>A4BUH7_9GAMM</name>
<evidence type="ECO:0000256" key="1">
    <source>
        <dbReference type="ARBA" id="ARBA00022670"/>
    </source>
</evidence>
<dbReference type="Proteomes" id="UP000003374">
    <property type="component" value="Unassembled WGS sequence"/>
</dbReference>
<accession>A4BUH7</accession>
<organism evidence="10 11">
    <name type="scientific">Nitrococcus mobilis Nb-231</name>
    <dbReference type="NCBI Taxonomy" id="314278"/>
    <lineage>
        <taxon>Bacteria</taxon>
        <taxon>Pseudomonadati</taxon>
        <taxon>Pseudomonadota</taxon>
        <taxon>Gammaproteobacteria</taxon>
        <taxon>Chromatiales</taxon>
        <taxon>Ectothiorhodospiraceae</taxon>
        <taxon>Nitrococcus</taxon>
    </lineage>
</organism>
<gene>
    <name evidence="10" type="ORF">NB231_02203</name>
</gene>
<feature type="domain" description="Peptidase M48" evidence="8">
    <location>
        <begin position="160"/>
        <end position="336"/>
    </location>
</feature>
<dbReference type="GO" id="GO:0051603">
    <property type="term" value="P:proteolysis involved in protein catabolic process"/>
    <property type="evidence" value="ECO:0007669"/>
    <property type="project" value="TreeGrafter"/>
</dbReference>
<dbReference type="GO" id="GO:0016020">
    <property type="term" value="C:membrane"/>
    <property type="evidence" value="ECO:0007669"/>
    <property type="project" value="TreeGrafter"/>
</dbReference>
<keyword evidence="7" id="KW-0472">Membrane</keyword>
<dbReference type="STRING" id="314278.NB231_02203"/>
<dbReference type="Gene3D" id="3.30.2010.10">
    <property type="entry name" value="Metalloproteases ('zincins'), catalytic domain"/>
    <property type="match status" value="1"/>
</dbReference>
<evidence type="ECO:0000256" key="4">
    <source>
        <dbReference type="ARBA" id="ARBA00022833"/>
    </source>
</evidence>
<dbReference type="EMBL" id="AAOF01000018">
    <property type="protein sequence ID" value="EAR20691.1"/>
    <property type="molecule type" value="Genomic_DNA"/>
</dbReference>
<comment type="similarity">
    <text evidence="6">Belongs to the peptidase M48 family.</text>
</comment>
<comment type="caution">
    <text evidence="10">The sequence shown here is derived from an EMBL/GenBank/DDBJ whole genome shotgun (WGS) entry which is preliminary data.</text>
</comment>
<evidence type="ECO:0000256" key="5">
    <source>
        <dbReference type="ARBA" id="ARBA00023049"/>
    </source>
</evidence>
<evidence type="ECO:0000313" key="10">
    <source>
        <dbReference type="EMBL" id="EAR20691.1"/>
    </source>
</evidence>
<dbReference type="AlphaFoldDB" id="A4BUH7"/>
<reference evidence="10 11" key="1">
    <citation type="submission" date="2006-02" db="EMBL/GenBank/DDBJ databases">
        <authorList>
            <person name="Waterbury J."/>
            <person name="Ferriera S."/>
            <person name="Johnson J."/>
            <person name="Kravitz S."/>
            <person name="Halpern A."/>
            <person name="Remington K."/>
            <person name="Beeson K."/>
            <person name="Tran B."/>
            <person name="Rogers Y.-H."/>
            <person name="Friedman R."/>
            <person name="Venter J.C."/>
        </authorList>
    </citation>
    <scope>NUCLEOTIDE SEQUENCE [LARGE SCALE GENOMIC DNA]</scope>
    <source>
        <strain evidence="10 11">Nb-231</strain>
    </source>
</reference>
<dbReference type="InterPro" id="IPR055518">
    <property type="entry name" value="DUF7092"/>
</dbReference>
<dbReference type="InterPro" id="IPR051156">
    <property type="entry name" value="Mito/Outer_Membr_Metalloprot"/>
</dbReference>
<evidence type="ECO:0000259" key="9">
    <source>
        <dbReference type="Pfam" id="PF23368"/>
    </source>
</evidence>
<keyword evidence="7" id="KW-1133">Transmembrane helix</keyword>
<evidence type="ECO:0000313" key="11">
    <source>
        <dbReference type="Proteomes" id="UP000003374"/>
    </source>
</evidence>
<keyword evidence="1 6" id="KW-0645">Protease</keyword>
<proteinExistence type="inferred from homology"/>
<dbReference type="HOGENOM" id="CLU_029002_0_0_6"/>
<dbReference type="CDD" id="cd07332">
    <property type="entry name" value="M48C_Oma1_like"/>
    <property type="match status" value="1"/>
</dbReference>
<evidence type="ECO:0000259" key="8">
    <source>
        <dbReference type="Pfam" id="PF01435"/>
    </source>
</evidence>
<dbReference type="PANTHER" id="PTHR22726">
    <property type="entry name" value="METALLOENDOPEPTIDASE OMA1"/>
    <property type="match status" value="1"/>
</dbReference>
<keyword evidence="2" id="KW-0479">Metal-binding</keyword>
<feature type="domain" description="DUF7092" evidence="9">
    <location>
        <begin position="5"/>
        <end position="80"/>
    </location>
</feature>
<dbReference type="GO" id="GO:0046872">
    <property type="term" value="F:metal ion binding"/>
    <property type="evidence" value="ECO:0007669"/>
    <property type="project" value="UniProtKB-KW"/>
</dbReference>
<dbReference type="RefSeq" id="WP_004999368.1">
    <property type="nucleotide sequence ID" value="NZ_CH672427.1"/>
</dbReference>
<dbReference type="PANTHER" id="PTHR22726:SF1">
    <property type="entry name" value="METALLOENDOPEPTIDASE OMA1, MITOCHONDRIAL"/>
    <property type="match status" value="1"/>
</dbReference>
<comment type="cofactor">
    <cofactor evidence="6">
        <name>Zn(2+)</name>
        <dbReference type="ChEBI" id="CHEBI:29105"/>
    </cofactor>
    <text evidence="6">Binds 1 zinc ion per subunit.</text>
</comment>
<keyword evidence="7" id="KW-0812">Transmembrane</keyword>
<dbReference type="Pfam" id="PF01435">
    <property type="entry name" value="Peptidase_M48"/>
    <property type="match status" value="1"/>
</dbReference>
<keyword evidence="3 6" id="KW-0378">Hydrolase</keyword>
<feature type="transmembrane region" description="Helical" evidence="7">
    <location>
        <begin position="102"/>
        <end position="122"/>
    </location>
</feature>
<evidence type="ECO:0000256" key="7">
    <source>
        <dbReference type="SAM" id="Phobius"/>
    </source>
</evidence>
<evidence type="ECO:0000256" key="2">
    <source>
        <dbReference type="ARBA" id="ARBA00022723"/>
    </source>
</evidence>
<dbReference type="eggNOG" id="COG4783">
    <property type="taxonomic scope" value="Bacteria"/>
</dbReference>
<evidence type="ECO:0000256" key="6">
    <source>
        <dbReference type="RuleBase" id="RU003983"/>
    </source>
</evidence>